<keyword evidence="4" id="KW-1185">Reference proteome</keyword>
<accession>A0A930UEN1</accession>
<proteinExistence type="predicted"/>
<dbReference type="RefSeq" id="WP_194312297.1">
    <property type="nucleotide sequence ID" value="NZ_JADHEC010000022.1"/>
</dbReference>
<feature type="domain" description="Inner membrane protein YgaP-like transmembrane" evidence="2">
    <location>
        <begin position="1"/>
        <end position="66"/>
    </location>
</feature>
<reference evidence="3" key="1">
    <citation type="submission" date="2020-11" db="EMBL/GenBank/DDBJ databases">
        <title>Genome of Flavobacterium soyangense.</title>
        <authorList>
            <person name="Liu Q."/>
            <person name="Xin Y.-H."/>
        </authorList>
    </citation>
    <scope>NUCLEOTIDE SEQUENCE</scope>
    <source>
        <strain evidence="3">CGMCC 1.13493</strain>
    </source>
</reference>
<organism evidence="3 4">
    <name type="scientific">Flavobacterium soyangense</name>
    <dbReference type="NCBI Taxonomy" id="2023265"/>
    <lineage>
        <taxon>Bacteria</taxon>
        <taxon>Pseudomonadati</taxon>
        <taxon>Bacteroidota</taxon>
        <taxon>Flavobacteriia</taxon>
        <taxon>Flavobacteriales</taxon>
        <taxon>Flavobacteriaceae</taxon>
        <taxon>Flavobacterium</taxon>
    </lineage>
</organism>
<keyword evidence="1" id="KW-0812">Transmembrane</keyword>
<dbReference type="Pfam" id="PF11127">
    <property type="entry name" value="YgaP-like_TM"/>
    <property type="match status" value="1"/>
</dbReference>
<evidence type="ECO:0000256" key="1">
    <source>
        <dbReference type="SAM" id="Phobius"/>
    </source>
</evidence>
<evidence type="ECO:0000259" key="2">
    <source>
        <dbReference type="Pfam" id="PF11127"/>
    </source>
</evidence>
<dbReference type="InterPro" id="IPR021309">
    <property type="entry name" value="YgaP-like_TM"/>
</dbReference>
<name>A0A930UEN1_9FLAO</name>
<dbReference type="AlphaFoldDB" id="A0A930UEN1"/>
<protein>
    <submittedName>
        <fullName evidence="3">DUF2892 domain-containing protein</fullName>
    </submittedName>
</protein>
<keyword evidence="1" id="KW-0472">Membrane</keyword>
<gene>
    <name evidence="3" type="ORF">IR213_10630</name>
</gene>
<dbReference type="Proteomes" id="UP000646211">
    <property type="component" value="Unassembled WGS sequence"/>
</dbReference>
<keyword evidence="1" id="KW-1133">Transmembrane helix</keyword>
<sequence>MKKNMGSTDKIIRILIALVIVGLWYKEIISGTIATVLGVFVIIFLLTSLISFCPLYSMFGINTSKKS</sequence>
<comment type="caution">
    <text evidence="3">The sequence shown here is derived from an EMBL/GenBank/DDBJ whole genome shotgun (WGS) entry which is preliminary data.</text>
</comment>
<feature type="transmembrane region" description="Helical" evidence="1">
    <location>
        <begin position="12"/>
        <end position="29"/>
    </location>
</feature>
<dbReference type="EMBL" id="JADHEC010000022">
    <property type="protein sequence ID" value="MBF2709045.1"/>
    <property type="molecule type" value="Genomic_DNA"/>
</dbReference>
<feature type="transmembrane region" description="Helical" evidence="1">
    <location>
        <begin position="35"/>
        <end position="59"/>
    </location>
</feature>
<evidence type="ECO:0000313" key="3">
    <source>
        <dbReference type="EMBL" id="MBF2709045.1"/>
    </source>
</evidence>
<evidence type="ECO:0000313" key="4">
    <source>
        <dbReference type="Proteomes" id="UP000646211"/>
    </source>
</evidence>